<gene>
    <name evidence="2" type="ORF">JYU34_016234</name>
</gene>
<reference evidence="2 3" key="1">
    <citation type="submission" date="2021-06" db="EMBL/GenBank/DDBJ databases">
        <title>A haploid diamondback moth (Plutella xylostella L.) genome assembly resolves 31 chromosomes and identifies a diamide resistance mutation.</title>
        <authorList>
            <person name="Ward C.M."/>
            <person name="Perry K.D."/>
            <person name="Baker G."/>
            <person name="Powis K."/>
            <person name="Heckel D.G."/>
            <person name="Baxter S.W."/>
        </authorList>
    </citation>
    <scope>NUCLEOTIDE SEQUENCE [LARGE SCALE GENOMIC DNA]</scope>
    <source>
        <strain evidence="2 3">LV</strain>
        <tissue evidence="2">Single pupa</tissue>
    </source>
</reference>
<sequence>MSGDKLEKSLLLTSHPHPSTHQRGAASTVGPASRPAAPEPRPVSTCRAPDKTQPPDKTAKT</sequence>
<comment type="caution">
    <text evidence="2">The sequence shown here is derived from an EMBL/GenBank/DDBJ whole genome shotgun (WGS) entry which is preliminary data.</text>
</comment>
<feature type="compositionally biased region" description="Basic and acidic residues" evidence="1">
    <location>
        <begin position="48"/>
        <end position="61"/>
    </location>
</feature>
<evidence type="ECO:0000313" key="2">
    <source>
        <dbReference type="EMBL" id="KAG7299312.1"/>
    </source>
</evidence>
<evidence type="ECO:0000313" key="3">
    <source>
        <dbReference type="Proteomes" id="UP000823941"/>
    </source>
</evidence>
<organism evidence="2 3">
    <name type="scientific">Plutella xylostella</name>
    <name type="common">Diamondback moth</name>
    <name type="synonym">Plutella maculipennis</name>
    <dbReference type="NCBI Taxonomy" id="51655"/>
    <lineage>
        <taxon>Eukaryota</taxon>
        <taxon>Metazoa</taxon>
        <taxon>Ecdysozoa</taxon>
        <taxon>Arthropoda</taxon>
        <taxon>Hexapoda</taxon>
        <taxon>Insecta</taxon>
        <taxon>Pterygota</taxon>
        <taxon>Neoptera</taxon>
        <taxon>Endopterygota</taxon>
        <taxon>Lepidoptera</taxon>
        <taxon>Glossata</taxon>
        <taxon>Ditrysia</taxon>
        <taxon>Yponomeutoidea</taxon>
        <taxon>Plutellidae</taxon>
        <taxon>Plutella</taxon>
    </lineage>
</organism>
<proteinExistence type="predicted"/>
<dbReference type="EMBL" id="JAHIBW010000022">
    <property type="protein sequence ID" value="KAG7299312.1"/>
    <property type="molecule type" value="Genomic_DNA"/>
</dbReference>
<protein>
    <submittedName>
        <fullName evidence="2">Uncharacterized protein</fullName>
    </submittedName>
</protein>
<feature type="region of interest" description="Disordered" evidence="1">
    <location>
        <begin position="1"/>
        <end position="61"/>
    </location>
</feature>
<accession>A0ABQ7Q257</accession>
<dbReference type="Proteomes" id="UP000823941">
    <property type="component" value="Chromosome 22"/>
</dbReference>
<evidence type="ECO:0000256" key="1">
    <source>
        <dbReference type="SAM" id="MobiDB-lite"/>
    </source>
</evidence>
<name>A0ABQ7Q257_PLUXY</name>
<keyword evidence="3" id="KW-1185">Reference proteome</keyword>